<evidence type="ECO:0000313" key="5">
    <source>
        <dbReference type="EMBL" id="KAK4460753.1"/>
    </source>
</evidence>
<dbReference type="InterPro" id="IPR036188">
    <property type="entry name" value="FAD/NAD-bd_sf"/>
</dbReference>
<evidence type="ECO:0000256" key="3">
    <source>
        <dbReference type="SAM" id="SignalP"/>
    </source>
</evidence>
<gene>
    <name evidence="5" type="ORF">QBC42DRAFT_228893</name>
</gene>
<organism evidence="5 6">
    <name type="scientific">Cladorrhinum samala</name>
    <dbReference type="NCBI Taxonomy" id="585594"/>
    <lineage>
        <taxon>Eukaryota</taxon>
        <taxon>Fungi</taxon>
        <taxon>Dikarya</taxon>
        <taxon>Ascomycota</taxon>
        <taxon>Pezizomycotina</taxon>
        <taxon>Sordariomycetes</taxon>
        <taxon>Sordariomycetidae</taxon>
        <taxon>Sordariales</taxon>
        <taxon>Podosporaceae</taxon>
        <taxon>Cladorrhinum</taxon>
    </lineage>
</organism>
<feature type="signal peptide" evidence="3">
    <location>
        <begin position="1"/>
        <end position="20"/>
    </location>
</feature>
<dbReference type="GO" id="GO:0044550">
    <property type="term" value="P:secondary metabolite biosynthetic process"/>
    <property type="evidence" value="ECO:0007669"/>
    <property type="project" value="TreeGrafter"/>
</dbReference>
<dbReference type="GO" id="GO:0016614">
    <property type="term" value="F:oxidoreductase activity, acting on CH-OH group of donors"/>
    <property type="evidence" value="ECO:0007669"/>
    <property type="project" value="InterPro"/>
</dbReference>
<name>A0AAV9HMJ1_9PEZI</name>
<dbReference type="Gene3D" id="3.30.560.10">
    <property type="entry name" value="Glucose Oxidase, domain 3"/>
    <property type="match status" value="1"/>
</dbReference>
<comment type="cofactor">
    <cofactor evidence="2">
        <name>FAD</name>
        <dbReference type="ChEBI" id="CHEBI:57692"/>
    </cofactor>
</comment>
<dbReference type="InterPro" id="IPR000172">
    <property type="entry name" value="GMC_OxRdtase_N"/>
</dbReference>
<evidence type="ECO:0000256" key="1">
    <source>
        <dbReference type="ARBA" id="ARBA00010790"/>
    </source>
</evidence>
<dbReference type="EMBL" id="MU865005">
    <property type="protein sequence ID" value="KAK4460753.1"/>
    <property type="molecule type" value="Genomic_DNA"/>
</dbReference>
<evidence type="ECO:0000313" key="6">
    <source>
        <dbReference type="Proteomes" id="UP001321749"/>
    </source>
</evidence>
<keyword evidence="3" id="KW-0732">Signal</keyword>
<feature type="binding site" evidence="2">
    <location>
        <position position="114"/>
    </location>
    <ligand>
        <name>FAD</name>
        <dbReference type="ChEBI" id="CHEBI:57692"/>
    </ligand>
</feature>
<dbReference type="InterPro" id="IPR012132">
    <property type="entry name" value="GMC_OxRdtase"/>
</dbReference>
<comment type="caution">
    <text evidence="5">The sequence shown here is derived from an EMBL/GenBank/DDBJ whole genome shotgun (WGS) entry which is preliminary data.</text>
</comment>
<feature type="domain" description="Glucose-methanol-choline oxidoreductase N-terminal" evidence="4">
    <location>
        <begin position="304"/>
        <end position="318"/>
    </location>
</feature>
<dbReference type="PROSITE" id="PS51257">
    <property type="entry name" value="PROKAR_LIPOPROTEIN"/>
    <property type="match status" value="1"/>
</dbReference>
<dbReference type="PROSITE" id="PS00624">
    <property type="entry name" value="GMC_OXRED_2"/>
    <property type="match status" value="1"/>
</dbReference>
<keyword evidence="2" id="KW-0285">Flavoprotein</keyword>
<reference evidence="5" key="2">
    <citation type="submission" date="2023-06" db="EMBL/GenBank/DDBJ databases">
        <authorList>
            <consortium name="Lawrence Berkeley National Laboratory"/>
            <person name="Mondo S.J."/>
            <person name="Hensen N."/>
            <person name="Bonometti L."/>
            <person name="Westerberg I."/>
            <person name="Brannstrom I.O."/>
            <person name="Guillou S."/>
            <person name="Cros-Aarteil S."/>
            <person name="Calhoun S."/>
            <person name="Haridas S."/>
            <person name="Kuo A."/>
            <person name="Pangilinan J."/>
            <person name="Riley R."/>
            <person name="Labutti K."/>
            <person name="Andreopoulos B."/>
            <person name="Lipzen A."/>
            <person name="Chen C."/>
            <person name="Yanf M."/>
            <person name="Daum C."/>
            <person name="Ng V."/>
            <person name="Clum A."/>
            <person name="Steindorff A."/>
            <person name="Ohm R."/>
            <person name="Martin F."/>
            <person name="Silar P."/>
            <person name="Natvig D."/>
            <person name="Lalanne C."/>
            <person name="Gautier V."/>
            <person name="Ament-Velasquez S.L."/>
            <person name="Kruys A."/>
            <person name="Hutchinson M.I."/>
            <person name="Powell A.J."/>
            <person name="Barry K."/>
            <person name="Miller A.N."/>
            <person name="Grigoriev I.V."/>
            <person name="Debuchy R."/>
            <person name="Gladieux P."/>
            <person name="Thoren M.H."/>
            <person name="Johannesson H."/>
        </authorList>
    </citation>
    <scope>NUCLEOTIDE SEQUENCE</scope>
    <source>
        <strain evidence="5">PSN324</strain>
    </source>
</reference>
<keyword evidence="2" id="KW-0274">FAD</keyword>
<dbReference type="SUPFAM" id="SSF51905">
    <property type="entry name" value="FAD/NAD(P)-binding domain"/>
    <property type="match status" value="1"/>
</dbReference>
<accession>A0AAV9HMJ1</accession>
<reference evidence="5" key="1">
    <citation type="journal article" date="2023" name="Mol. Phylogenet. Evol.">
        <title>Genome-scale phylogeny and comparative genomics of the fungal order Sordariales.</title>
        <authorList>
            <person name="Hensen N."/>
            <person name="Bonometti L."/>
            <person name="Westerberg I."/>
            <person name="Brannstrom I.O."/>
            <person name="Guillou S."/>
            <person name="Cros-Aarteil S."/>
            <person name="Calhoun S."/>
            <person name="Haridas S."/>
            <person name="Kuo A."/>
            <person name="Mondo S."/>
            <person name="Pangilinan J."/>
            <person name="Riley R."/>
            <person name="LaButti K."/>
            <person name="Andreopoulos B."/>
            <person name="Lipzen A."/>
            <person name="Chen C."/>
            <person name="Yan M."/>
            <person name="Daum C."/>
            <person name="Ng V."/>
            <person name="Clum A."/>
            <person name="Steindorff A."/>
            <person name="Ohm R.A."/>
            <person name="Martin F."/>
            <person name="Silar P."/>
            <person name="Natvig D.O."/>
            <person name="Lalanne C."/>
            <person name="Gautier V."/>
            <person name="Ament-Velasquez S.L."/>
            <person name="Kruys A."/>
            <person name="Hutchinson M.I."/>
            <person name="Powell A.J."/>
            <person name="Barry K."/>
            <person name="Miller A.N."/>
            <person name="Grigoriev I.V."/>
            <person name="Debuchy R."/>
            <person name="Gladieux P."/>
            <person name="Hiltunen Thoren M."/>
            <person name="Johannesson H."/>
        </authorList>
    </citation>
    <scope>NUCLEOTIDE SEQUENCE</scope>
    <source>
        <strain evidence="5">PSN324</strain>
    </source>
</reference>
<dbReference type="SUPFAM" id="SSF54373">
    <property type="entry name" value="FAD-linked reductases, C-terminal domain"/>
    <property type="match status" value="1"/>
</dbReference>
<protein>
    <submittedName>
        <fullName evidence="5">GMC oxidoreductase</fullName>
    </submittedName>
</protein>
<proteinExistence type="inferred from homology"/>
<dbReference type="Pfam" id="PF05199">
    <property type="entry name" value="GMC_oxred_C"/>
    <property type="match status" value="1"/>
</dbReference>
<dbReference type="PIRSF" id="PIRSF000137">
    <property type="entry name" value="Alcohol_oxidase"/>
    <property type="match status" value="1"/>
</dbReference>
<evidence type="ECO:0000259" key="4">
    <source>
        <dbReference type="PROSITE" id="PS00624"/>
    </source>
</evidence>
<dbReference type="Gene3D" id="3.50.50.60">
    <property type="entry name" value="FAD/NAD(P)-binding domain"/>
    <property type="match status" value="1"/>
</dbReference>
<dbReference type="PANTHER" id="PTHR11552:SF115">
    <property type="entry name" value="DEHYDROGENASE XPTC-RELATED"/>
    <property type="match status" value="1"/>
</dbReference>
<dbReference type="Pfam" id="PF00732">
    <property type="entry name" value="GMC_oxred_N"/>
    <property type="match status" value="1"/>
</dbReference>
<sequence>MGPSKLMTLSLAALASCAVAVNRDVEDSRDELDGTTYDYVIVGAGPSGLVVANRLTEDRQTTVLVIERGYFDDKPEAYIPYYGTAVDTTQTISPRSAPNPKLNNAIHSVTVAAVVGGGTLLTGMGAARGSRADYDAWEELGNPGWGWHGLLPYFKKSTTFTPPSPETVKRWNITWDPAFYARGPLQLHISDFQYPDIATFRDALRNQPGSRVLGDSNAGLGPGAYWTAQVIEPRNQTRSSARSAYYDPVHKSRPNLHLVTGQTATSILFSREKPLTAKGIRIVSRLDKKARSVYAKKEVILSSGAVMTPQLLQVSGIGPATVLKAAGVPVKLHLPSVGANLQDHATAVAQFGLGRQSFPNPDTIATNATYNATVWAEYFANKTGPITTPNGNTIIYYSLPQVLGSEAAARAVASRLLAQDPTLYLPSAYSKNPSMLKGFLAQRAILADRFTTNTSSFMGSPFRGNGFSPSPMLKPLSRGEITLNLTDPSALPVVQYNTFMNPIDEENAVAIVRRQRRFWQSPELAPLGPITEIAPGPQLQTSEEILGELKRNPFAFFPSLAHPTGTCAMMPEKLGGCVDSKLRVYGVKGLRVVDASIIPLTVGTALQATVYAVAEKAADIIKQG</sequence>
<evidence type="ECO:0000256" key="2">
    <source>
        <dbReference type="PIRSR" id="PIRSR000137-2"/>
    </source>
</evidence>
<dbReference type="AlphaFoldDB" id="A0AAV9HMJ1"/>
<dbReference type="PANTHER" id="PTHR11552">
    <property type="entry name" value="GLUCOSE-METHANOL-CHOLINE GMC OXIDOREDUCTASE"/>
    <property type="match status" value="1"/>
</dbReference>
<dbReference type="Proteomes" id="UP001321749">
    <property type="component" value="Unassembled WGS sequence"/>
</dbReference>
<comment type="similarity">
    <text evidence="1">Belongs to the GMC oxidoreductase family.</text>
</comment>
<dbReference type="InterPro" id="IPR007867">
    <property type="entry name" value="GMC_OxRtase_C"/>
</dbReference>
<keyword evidence="6" id="KW-1185">Reference proteome</keyword>
<dbReference type="GO" id="GO:0050660">
    <property type="term" value="F:flavin adenine dinucleotide binding"/>
    <property type="evidence" value="ECO:0007669"/>
    <property type="project" value="InterPro"/>
</dbReference>
<feature type="chain" id="PRO_5043843960" evidence="3">
    <location>
        <begin position="21"/>
        <end position="624"/>
    </location>
</feature>